<sequence length="85" mass="9853">MAIQKHLRAEIMSGITQELKQLQQAYQSINPAWIEPEKVVFITNKIAQLKKQQYKDWGIKIIIAVLEALSLLSMLVLSWATLWLF</sequence>
<accession>A4C3V3</accession>
<keyword evidence="1" id="KW-0812">Transmembrane</keyword>
<keyword evidence="1" id="KW-0472">Membrane</keyword>
<comment type="caution">
    <text evidence="2">The sequence shown here is derived from an EMBL/GenBank/DDBJ whole genome shotgun (WGS) entry which is preliminary data.</text>
</comment>
<dbReference type="STRING" id="87626.PTD2_01661"/>
<reference evidence="2 3" key="1">
    <citation type="submission" date="2006-02" db="EMBL/GenBank/DDBJ databases">
        <authorList>
            <person name="Moran M.A."/>
            <person name="Kjelleberg S."/>
            <person name="Egan S."/>
            <person name="Saunders N."/>
            <person name="Thomas T."/>
            <person name="Ferriera S."/>
            <person name="Johnson J."/>
            <person name="Kravitz S."/>
            <person name="Halpern A."/>
            <person name="Remington K."/>
            <person name="Beeson K."/>
            <person name="Tran B."/>
            <person name="Rogers Y.-H."/>
            <person name="Friedman R."/>
            <person name="Venter J.C."/>
        </authorList>
    </citation>
    <scope>NUCLEOTIDE SEQUENCE [LARGE SCALE GENOMIC DNA]</scope>
    <source>
        <strain evidence="2 3">D2</strain>
    </source>
</reference>
<organism evidence="2 3">
    <name type="scientific">Pseudoalteromonas tunicata D2</name>
    <dbReference type="NCBI Taxonomy" id="87626"/>
    <lineage>
        <taxon>Bacteria</taxon>
        <taxon>Pseudomonadati</taxon>
        <taxon>Pseudomonadota</taxon>
        <taxon>Gammaproteobacteria</taxon>
        <taxon>Alteromonadales</taxon>
        <taxon>Pseudoalteromonadaceae</taxon>
        <taxon>Pseudoalteromonas</taxon>
    </lineage>
</organism>
<evidence type="ECO:0000256" key="1">
    <source>
        <dbReference type="SAM" id="Phobius"/>
    </source>
</evidence>
<keyword evidence="1" id="KW-1133">Transmembrane helix</keyword>
<evidence type="ECO:0000313" key="3">
    <source>
        <dbReference type="Proteomes" id="UP000006201"/>
    </source>
</evidence>
<dbReference type="AlphaFoldDB" id="A4C3V3"/>
<proteinExistence type="predicted"/>
<evidence type="ECO:0000313" key="2">
    <source>
        <dbReference type="EMBL" id="EAR30235.1"/>
    </source>
</evidence>
<name>A4C3V3_9GAMM</name>
<dbReference type="EMBL" id="AAOH01000001">
    <property type="protein sequence ID" value="EAR30235.1"/>
    <property type="molecule type" value="Genomic_DNA"/>
</dbReference>
<dbReference type="Proteomes" id="UP000006201">
    <property type="component" value="Unassembled WGS sequence"/>
</dbReference>
<dbReference type="HOGENOM" id="CLU_2510222_0_0_6"/>
<keyword evidence="3" id="KW-1185">Reference proteome</keyword>
<protein>
    <submittedName>
        <fullName evidence="2">Uncharacterized protein</fullName>
    </submittedName>
</protein>
<gene>
    <name evidence="2" type="ORF">PTD2_01661</name>
</gene>
<feature type="transmembrane region" description="Helical" evidence="1">
    <location>
        <begin position="61"/>
        <end position="84"/>
    </location>
</feature>